<dbReference type="GO" id="GO:0008270">
    <property type="term" value="F:zinc ion binding"/>
    <property type="evidence" value="ECO:0007669"/>
    <property type="project" value="UniProtKB-KW"/>
</dbReference>
<protein>
    <recommendedName>
        <fullName evidence="5">MYND-type domain-containing protein</fullName>
    </recommendedName>
</protein>
<dbReference type="Pfam" id="PF14737">
    <property type="entry name" value="DUF4470"/>
    <property type="match status" value="1"/>
</dbReference>
<dbReference type="Proteomes" id="UP000054270">
    <property type="component" value="Unassembled WGS sequence"/>
</dbReference>
<reference evidence="7" key="1">
    <citation type="submission" date="2014-04" db="EMBL/GenBank/DDBJ databases">
        <title>Evolutionary Origins and Diversification of the Mycorrhizal Mutualists.</title>
        <authorList>
            <consortium name="DOE Joint Genome Institute"/>
            <consortium name="Mycorrhizal Genomics Consortium"/>
            <person name="Kohler A."/>
            <person name="Kuo A."/>
            <person name="Nagy L.G."/>
            <person name="Floudas D."/>
            <person name="Copeland A."/>
            <person name="Barry K.W."/>
            <person name="Cichocki N."/>
            <person name="Veneault-Fourrey C."/>
            <person name="LaButti K."/>
            <person name="Lindquist E.A."/>
            <person name="Lipzen A."/>
            <person name="Lundell T."/>
            <person name="Morin E."/>
            <person name="Murat C."/>
            <person name="Riley R."/>
            <person name="Ohm R."/>
            <person name="Sun H."/>
            <person name="Tunlid A."/>
            <person name="Henrissat B."/>
            <person name="Grigoriev I.V."/>
            <person name="Hibbett D.S."/>
            <person name="Martin F."/>
        </authorList>
    </citation>
    <scope>NUCLEOTIDE SEQUENCE [LARGE SCALE GENOMIC DNA]</scope>
    <source>
        <strain evidence="7">FD-334 SS-4</strain>
    </source>
</reference>
<accession>A0A0D2NV88</accession>
<evidence type="ECO:0000313" key="6">
    <source>
        <dbReference type="EMBL" id="KJA20456.1"/>
    </source>
</evidence>
<evidence type="ECO:0000256" key="2">
    <source>
        <dbReference type="ARBA" id="ARBA00022771"/>
    </source>
</evidence>
<sequence>MGPHEFMDAVVKAPSDAPFRLLGVHPCANVNVAKYSACSKPGTMACSECRLVSYCSKECQKKHWNAHKNDCRNPMRSKNWKPVWTRENRLPSFVDGPESTGSYGDEISRARADRLSSGVCLWGNSPAIDIVNLSHNENDPKCDLNLAFPASGDLRHAVLTVNNLPENFLGDLKLVINDRAPHVTSRNLVVLLVLGMIQDEALAADIALHFWYSVFYPGEYTLRISAIITSALSSAIKDKGALNVPLGPRSSLSCTSLPNILPFLSHILGPSQNLEEFQTAYDSVRKAPEREDFRDRMYAGLRPSHRVAFQKYRRFGIVLPFGAINAHFNAANHSLFSFDAQWLQTDFADPLGGWETTDVVAAGKKHGTPAEDIYGCLYFYLTDQLRIFVRRLRTHRISIVLCDLDSTALSVAIRQGCLTRSGVPRSIRFNRIHVSNIFDFNYVGLSDVLRDWSGLLGDTKHSVLLGYFMNWPFLQPDGQISGACEGKMRDAMKRLDASGRYTHDVSTPHAAQVSIISMLSVLDTYYDNCKPFLNFLKKQRLDEVLRREKLRLRETHTIVPHRLQVPINARRDALPQFPDVDSWYYYNYVTCSSACERYVEFCRQ</sequence>
<dbReference type="SUPFAM" id="SSF144232">
    <property type="entry name" value="HIT/MYND zinc finger-like"/>
    <property type="match status" value="1"/>
</dbReference>
<dbReference type="Pfam" id="PF01753">
    <property type="entry name" value="zf-MYND"/>
    <property type="match status" value="1"/>
</dbReference>
<evidence type="ECO:0000256" key="1">
    <source>
        <dbReference type="ARBA" id="ARBA00022723"/>
    </source>
</evidence>
<dbReference type="AlphaFoldDB" id="A0A0D2NV88"/>
<evidence type="ECO:0000259" key="5">
    <source>
        <dbReference type="PROSITE" id="PS50865"/>
    </source>
</evidence>
<organism evidence="6 7">
    <name type="scientific">Hypholoma sublateritium (strain FD-334 SS-4)</name>
    <dbReference type="NCBI Taxonomy" id="945553"/>
    <lineage>
        <taxon>Eukaryota</taxon>
        <taxon>Fungi</taxon>
        <taxon>Dikarya</taxon>
        <taxon>Basidiomycota</taxon>
        <taxon>Agaricomycotina</taxon>
        <taxon>Agaricomycetes</taxon>
        <taxon>Agaricomycetidae</taxon>
        <taxon>Agaricales</taxon>
        <taxon>Agaricineae</taxon>
        <taxon>Strophariaceae</taxon>
        <taxon>Hypholoma</taxon>
    </lineage>
</organism>
<dbReference type="InterPro" id="IPR027974">
    <property type="entry name" value="DUF4470"/>
</dbReference>
<dbReference type="PROSITE" id="PS50865">
    <property type="entry name" value="ZF_MYND_2"/>
    <property type="match status" value="1"/>
</dbReference>
<evidence type="ECO:0000256" key="4">
    <source>
        <dbReference type="PROSITE-ProRule" id="PRU00134"/>
    </source>
</evidence>
<keyword evidence="1" id="KW-0479">Metal-binding</keyword>
<evidence type="ECO:0000256" key="3">
    <source>
        <dbReference type="ARBA" id="ARBA00022833"/>
    </source>
</evidence>
<dbReference type="OMA" id="CANQSIS"/>
<gene>
    <name evidence="6" type="ORF">HYPSUDRAFT_43147</name>
</gene>
<dbReference type="EMBL" id="KN817567">
    <property type="protein sequence ID" value="KJA20456.1"/>
    <property type="molecule type" value="Genomic_DNA"/>
</dbReference>
<keyword evidence="3" id="KW-0862">Zinc</keyword>
<feature type="domain" description="MYND-type" evidence="5">
    <location>
        <begin position="27"/>
        <end position="71"/>
    </location>
</feature>
<proteinExistence type="predicted"/>
<dbReference type="Gene3D" id="6.10.140.2220">
    <property type="match status" value="1"/>
</dbReference>
<evidence type="ECO:0000313" key="7">
    <source>
        <dbReference type="Proteomes" id="UP000054270"/>
    </source>
</evidence>
<dbReference type="InterPro" id="IPR002893">
    <property type="entry name" value="Znf_MYND"/>
</dbReference>
<keyword evidence="7" id="KW-1185">Reference proteome</keyword>
<name>A0A0D2NV88_HYPSF</name>
<keyword evidence="2 4" id="KW-0863">Zinc-finger</keyword>
<dbReference type="OrthoDB" id="5282002at2759"/>